<dbReference type="Pfam" id="PF13380">
    <property type="entry name" value="CoA_binding_2"/>
    <property type="match status" value="1"/>
</dbReference>
<protein>
    <submittedName>
        <fullName evidence="2">CoA-binding protein</fullName>
    </submittedName>
</protein>
<comment type="caution">
    <text evidence="2">The sequence shown here is derived from an EMBL/GenBank/DDBJ whole genome shotgun (WGS) entry which is preliminary data.</text>
</comment>
<name>A0ABU5U3F1_9CYAN</name>
<dbReference type="EMBL" id="JAYGHT010000137">
    <property type="protein sequence ID" value="MEA5521720.1"/>
    <property type="molecule type" value="Genomic_DNA"/>
</dbReference>
<dbReference type="SMART" id="SM00881">
    <property type="entry name" value="CoA_binding"/>
    <property type="match status" value="1"/>
</dbReference>
<dbReference type="Proteomes" id="UP001301728">
    <property type="component" value="Unassembled WGS sequence"/>
</dbReference>
<organism evidence="2 3">
    <name type="scientific">Limnoraphis robusta CCNP1315</name>
    <dbReference type="NCBI Taxonomy" id="3110306"/>
    <lineage>
        <taxon>Bacteria</taxon>
        <taxon>Bacillati</taxon>
        <taxon>Cyanobacteriota</taxon>
        <taxon>Cyanophyceae</taxon>
        <taxon>Oscillatoriophycideae</taxon>
        <taxon>Oscillatoriales</taxon>
        <taxon>Sirenicapillariaceae</taxon>
        <taxon>Limnoraphis</taxon>
    </lineage>
</organism>
<proteinExistence type="predicted"/>
<evidence type="ECO:0000313" key="2">
    <source>
        <dbReference type="EMBL" id="MEA5521720.1"/>
    </source>
</evidence>
<keyword evidence="3" id="KW-1185">Reference proteome</keyword>
<dbReference type="SUPFAM" id="SSF51735">
    <property type="entry name" value="NAD(P)-binding Rossmann-fold domains"/>
    <property type="match status" value="1"/>
</dbReference>
<evidence type="ECO:0000259" key="1">
    <source>
        <dbReference type="SMART" id="SM00881"/>
    </source>
</evidence>
<dbReference type="InterPro" id="IPR003781">
    <property type="entry name" value="CoA-bd"/>
</dbReference>
<feature type="domain" description="CoA-binding" evidence="1">
    <location>
        <begin position="25"/>
        <end position="117"/>
    </location>
</feature>
<dbReference type="RefSeq" id="WP_235441116.1">
    <property type="nucleotide sequence ID" value="NZ_JAYGHT010000137.1"/>
</dbReference>
<accession>A0ABU5U3F1</accession>
<evidence type="ECO:0000313" key="3">
    <source>
        <dbReference type="Proteomes" id="UP001301728"/>
    </source>
</evidence>
<dbReference type="InterPro" id="IPR036291">
    <property type="entry name" value="NAD(P)-bd_dom_sf"/>
</dbReference>
<reference evidence="2 3" key="1">
    <citation type="submission" date="2023-12" db="EMBL/GenBank/DDBJ databases">
        <title>Baltic Sea Cyanobacteria.</title>
        <authorList>
            <person name="Delbaje E."/>
            <person name="Fewer D.P."/>
            <person name="Shishido T.K."/>
        </authorList>
    </citation>
    <scope>NUCLEOTIDE SEQUENCE [LARGE SCALE GENOMIC DNA]</scope>
    <source>
        <strain evidence="2 3">CCNP 1315</strain>
    </source>
</reference>
<dbReference type="PANTHER" id="PTHR33303:SF2">
    <property type="entry name" value="COA-BINDING DOMAIN-CONTAINING PROTEIN"/>
    <property type="match status" value="1"/>
</dbReference>
<dbReference type="PANTHER" id="PTHR33303">
    <property type="entry name" value="CYTOPLASMIC PROTEIN-RELATED"/>
    <property type="match status" value="1"/>
</dbReference>
<dbReference type="Gene3D" id="3.40.50.720">
    <property type="entry name" value="NAD(P)-binding Rossmann-like Domain"/>
    <property type="match status" value="1"/>
</dbReference>
<sequence length="157" mass="17528">MMSSEYSHRLMANLNLEDEVIAHILTNAKVIAVVGHSDKPSRTSYQIAQFLRRVGYRVYAVNPTVKEIEGECCYASLEEIPERIDIVNVFRRAEFLSEIVSEAIAIQAKTVWGQLGVIDAKAAQTAIDAGLTVVMDRCIKIEYARLNVQHFNGSQAD</sequence>
<gene>
    <name evidence="2" type="ORF">VB854_22535</name>
</gene>